<dbReference type="EMBL" id="CAJOBI010086625">
    <property type="protein sequence ID" value="CAF4521836.1"/>
    <property type="molecule type" value="Genomic_DNA"/>
</dbReference>
<name>A0A8S2ZFU4_9BILA</name>
<evidence type="ECO:0000256" key="2">
    <source>
        <dbReference type="SAM" id="SignalP"/>
    </source>
</evidence>
<accession>A0A8S2ZFU4</accession>
<evidence type="ECO:0000313" key="5">
    <source>
        <dbReference type="EMBL" id="CAF4920320.1"/>
    </source>
</evidence>
<keyword evidence="1" id="KW-0812">Transmembrane</keyword>
<evidence type="ECO:0000313" key="3">
    <source>
        <dbReference type="EMBL" id="CAF4521836.1"/>
    </source>
</evidence>
<reference evidence="4" key="1">
    <citation type="submission" date="2021-02" db="EMBL/GenBank/DDBJ databases">
        <authorList>
            <person name="Nowell W R."/>
        </authorList>
    </citation>
    <scope>NUCLEOTIDE SEQUENCE</scope>
</reference>
<evidence type="ECO:0000256" key="1">
    <source>
        <dbReference type="SAM" id="Phobius"/>
    </source>
</evidence>
<dbReference type="Proteomes" id="UP000676336">
    <property type="component" value="Unassembled WGS sequence"/>
</dbReference>
<sequence length="59" mass="6809">LVSFLLLSLALFIINNNLAVNKKIYETEGFDRDVWCLRFFAQNGVAFFACWAGLDFILF</sequence>
<keyword evidence="2" id="KW-0732">Signal</keyword>
<feature type="chain" id="PRO_5036434754" evidence="2">
    <location>
        <begin position="20"/>
        <end position="59"/>
    </location>
</feature>
<organism evidence="4 8">
    <name type="scientific">Rotaria magnacalcarata</name>
    <dbReference type="NCBI Taxonomy" id="392030"/>
    <lineage>
        <taxon>Eukaryota</taxon>
        <taxon>Metazoa</taxon>
        <taxon>Spiralia</taxon>
        <taxon>Gnathifera</taxon>
        <taxon>Rotifera</taxon>
        <taxon>Eurotatoria</taxon>
        <taxon>Bdelloidea</taxon>
        <taxon>Philodinida</taxon>
        <taxon>Philodinidae</taxon>
        <taxon>Rotaria</taxon>
    </lineage>
</organism>
<proteinExistence type="predicted"/>
<dbReference type="EMBL" id="CAJOBJ010181603">
    <property type="protein sequence ID" value="CAF4920320.1"/>
    <property type="molecule type" value="Genomic_DNA"/>
</dbReference>
<keyword evidence="1" id="KW-0472">Membrane</keyword>
<dbReference type="Proteomes" id="UP000681720">
    <property type="component" value="Unassembled WGS sequence"/>
</dbReference>
<dbReference type="EMBL" id="CAJOBI010184480">
    <property type="protein sequence ID" value="CAF4938793.1"/>
    <property type="molecule type" value="Genomic_DNA"/>
</dbReference>
<gene>
    <name evidence="4" type="ORF">BYL167_LOCUS41137</name>
    <name evidence="5" type="ORF">GIL414_LOCUS52780</name>
    <name evidence="7" type="ORF">GIL414_LOCUS54518</name>
    <name evidence="3" type="ORF">SMN809_LOCUS35854</name>
    <name evidence="6" type="ORF">SMN809_LOCUS53538</name>
</gene>
<dbReference type="EMBL" id="CAJOBH010103551">
    <property type="protein sequence ID" value="CAF4625311.1"/>
    <property type="molecule type" value="Genomic_DNA"/>
</dbReference>
<feature type="non-terminal residue" evidence="4">
    <location>
        <position position="1"/>
    </location>
</feature>
<dbReference type="AlphaFoldDB" id="A0A8S2ZFU4"/>
<protein>
    <submittedName>
        <fullName evidence="4">Uncharacterized protein</fullName>
    </submittedName>
</protein>
<evidence type="ECO:0000313" key="7">
    <source>
        <dbReference type="EMBL" id="CAF4954756.1"/>
    </source>
</evidence>
<feature type="signal peptide" evidence="2">
    <location>
        <begin position="1"/>
        <end position="19"/>
    </location>
</feature>
<comment type="caution">
    <text evidence="4">The sequence shown here is derived from an EMBL/GenBank/DDBJ whole genome shotgun (WGS) entry which is preliminary data.</text>
</comment>
<dbReference type="Proteomes" id="UP000681967">
    <property type="component" value="Unassembled WGS sequence"/>
</dbReference>
<feature type="transmembrane region" description="Helical" evidence="1">
    <location>
        <begin position="39"/>
        <end position="58"/>
    </location>
</feature>
<keyword evidence="1" id="KW-1133">Transmembrane helix</keyword>
<evidence type="ECO:0000313" key="8">
    <source>
        <dbReference type="Proteomes" id="UP000681967"/>
    </source>
</evidence>
<dbReference type="EMBL" id="CAJOBJ010191422">
    <property type="protein sequence ID" value="CAF4954756.1"/>
    <property type="molecule type" value="Genomic_DNA"/>
</dbReference>
<evidence type="ECO:0000313" key="4">
    <source>
        <dbReference type="EMBL" id="CAF4625311.1"/>
    </source>
</evidence>
<evidence type="ECO:0000313" key="6">
    <source>
        <dbReference type="EMBL" id="CAF4938793.1"/>
    </source>
</evidence>